<dbReference type="GO" id="GO:0005737">
    <property type="term" value="C:cytoplasm"/>
    <property type="evidence" value="ECO:0007669"/>
    <property type="project" value="TreeGrafter"/>
</dbReference>
<protein>
    <recommendedName>
        <fullName evidence="3">lipoate--protein ligase</fullName>
        <ecNumber evidence="3">6.3.1.20</ecNumber>
    </recommendedName>
</protein>
<gene>
    <name evidence="9" type="ORF">AZF04_03810</name>
</gene>
<dbReference type="PANTHER" id="PTHR12561:SF3">
    <property type="entry name" value="LIPOYLTRANSFERASE 1, MITOCHONDRIAL"/>
    <property type="match status" value="1"/>
</dbReference>
<accession>A0A161PHU2</accession>
<dbReference type="GO" id="GO:0009249">
    <property type="term" value="P:protein lipoylation"/>
    <property type="evidence" value="ECO:0007669"/>
    <property type="project" value="InterPro"/>
</dbReference>
<dbReference type="EC" id="6.3.1.20" evidence="3"/>
<evidence type="ECO:0000256" key="7">
    <source>
        <dbReference type="ARBA" id="ARBA00048037"/>
    </source>
</evidence>
<sequence>MKFIDNQNITDPRINLAIEEYALKNLDPEHTYLLFYVNEPSIIIGKNQNTIEEINIDYVNENDLHVVRRLSGGGAVYHDLGNLNFSFITKDDGNSFHNFKKFTEPVVQALNELGVEAKLSGRNDLHVGERKISGNAQFSTKGRMFSHGTLMLSSEIENVVSALKVKDEKIRSKGIKSIRSRVANIEEFLNQPLSVDELKSKLIQSIFGSSENIPKVDLTEKDWEEIDKISEKRYRNWDWNYGKSPAFDLQRSQRFSVGSIDIRLNVKKGKITDCKIFGDFFGVGDVAELEQRLIGVKHEKEALNQLFSNVNISHYFGALSKEELLSLFY</sequence>
<evidence type="ECO:0000256" key="3">
    <source>
        <dbReference type="ARBA" id="ARBA00012367"/>
    </source>
</evidence>
<keyword evidence="10" id="KW-1185">Reference proteome</keyword>
<evidence type="ECO:0000256" key="4">
    <source>
        <dbReference type="ARBA" id="ARBA00022598"/>
    </source>
</evidence>
<evidence type="ECO:0000256" key="1">
    <source>
        <dbReference type="ARBA" id="ARBA00005085"/>
    </source>
</evidence>
<keyword evidence="4 9" id="KW-0436">Ligase</keyword>
<dbReference type="InterPro" id="IPR019491">
    <property type="entry name" value="Lipoate_protein_ligase_C"/>
</dbReference>
<evidence type="ECO:0000313" key="10">
    <source>
        <dbReference type="Proteomes" id="UP000075806"/>
    </source>
</evidence>
<dbReference type="PROSITE" id="PS51733">
    <property type="entry name" value="BPL_LPL_CATALYTIC"/>
    <property type="match status" value="1"/>
</dbReference>
<dbReference type="UniPathway" id="UPA00537">
    <property type="reaction ID" value="UER00594"/>
</dbReference>
<name>A0A161PHU2_9BACI</name>
<evidence type="ECO:0000313" key="9">
    <source>
        <dbReference type="EMBL" id="KYG32454.1"/>
    </source>
</evidence>
<dbReference type="InterPro" id="IPR004562">
    <property type="entry name" value="LipoylTrfase_LipoateP_Ligase"/>
</dbReference>
<dbReference type="Proteomes" id="UP000075806">
    <property type="component" value="Unassembled WGS sequence"/>
</dbReference>
<dbReference type="EMBL" id="LTAO01000012">
    <property type="protein sequence ID" value="KYG32454.1"/>
    <property type="molecule type" value="Genomic_DNA"/>
</dbReference>
<dbReference type="RefSeq" id="WP_061948709.1">
    <property type="nucleotide sequence ID" value="NZ_LTAO01000012.1"/>
</dbReference>
<reference evidence="9" key="1">
    <citation type="submission" date="2016-02" db="EMBL/GenBank/DDBJ databases">
        <title>Genome sequence of Bacillus trypoxylicola KCTC 13244(T).</title>
        <authorList>
            <person name="Jeong H."/>
            <person name="Park S.-H."/>
            <person name="Choi S.-K."/>
        </authorList>
    </citation>
    <scope>NUCLEOTIDE SEQUENCE [LARGE SCALE GENOMIC DNA]</scope>
    <source>
        <strain evidence="9">KCTC 13244</strain>
    </source>
</reference>
<dbReference type="FunFam" id="3.30.930.10:FF:000072">
    <property type="entry name" value="Lipoate--protein ligase"/>
    <property type="match status" value="1"/>
</dbReference>
<dbReference type="InterPro" id="IPR045864">
    <property type="entry name" value="aa-tRNA-synth_II/BPL/LPL"/>
</dbReference>
<comment type="catalytic activity">
    <reaction evidence="7">
        <text>L-lysyl-[lipoyl-carrier protein] + (R)-lipoate + ATP = N(6)-[(R)-lipoyl]-L-lysyl-[lipoyl-carrier protein] + AMP + diphosphate + H(+)</text>
        <dbReference type="Rhea" id="RHEA:49288"/>
        <dbReference type="Rhea" id="RHEA-COMP:10500"/>
        <dbReference type="Rhea" id="RHEA-COMP:10502"/>
        <dbReference type="ChEBI" id="CHEBI:15378"/>
        <dbReference type="ChEBI" id="CHEBI:29969"/>
        <dbReference type="ChEBI" id="CHEBI:30616"/>
        <dbReference type="ChEBI" id="CHEBI:33019"/>
        <dbReference type="ChEBI" id="CHEBI:83088"/>
        <dbReference type="ChEBI" id="CHEBI:83099"/>
        <dbReference type="ChEBI" id="CHEBI:456215"/>
        <dbReference type="EC" id="6.3.1.20"/>
    </reaction>
</comment>
<dbReference type="Gene3D" id="3.30.930.10">
    <property type="entry name" value="Bira Bifunctional Protein, Domain 2"/>
    <property type="match status" value="1"/>
</dbReference>
<evidence type="ECO:0000256" key="5">
    <source>
        <dbReference type="ARBA" id="ARBA00022741"/>
    </source>
</evidence>
<dbReference type="OrthoDB" id="9788148at2"/>
<dbReference type="GO" id="GO:0005524">
    <property type="term" value="F:ATP binding"/>
    <property type="evidence" value="ECO:0007669"/>
    <property type="project" value="UniProtKB-KW"/>
</dbReference>
<feature type="domain" description="BPL/LPL catalytic" evidence="8">
    <location>
        <begin position="27"/>
        <end position="214"/>
    </location>
</feature>
<dbReference type="AlphaFoldDB" id="A0A161PHU2"/>
<dbReference type="GO" id="GO:0017118">
    <property type="term" value="F:lipoyltransferase activity"/>
    <property type="evidence" value="ECO:0007669"/>
    <property type="project" value="TreeGrafter"/>
</dbReference>
<dbReference type="NCBIfam" id="TIGR00545">
    <property type="entry name" value="lipoyltrans"/>
    <property type="match status" value="1"/>
</dbReference>
<keyword evidence="6" id="KW-0067">ATP-binding</keyword>
<dbReference type="Pfam" id="PF10437">
    <property type="entry name" value="Lip_prot_lig_C"/>
    <property type="match status" value="1"/>
</dbReference>
<evidence type="ECO:0000259" key="8">
    <source>
        <dbReference type="PROSITE" id="PS51733"/>
    </source>
</evidence>
<evidence type="ECO:0000256" key="2">
    <source>
        <dbReference type="ARBA" id="ARBA00005124"/>
    </source>
</evidence>
<dbReference type="CDD" id="cd16443">
    <property type="entry name" value="LplA"/>
    <property type="match status" value="1"/>
</dbReference>
<organism evidence="9 10">
    <name type="scientific">Alkalihalobacillus trypoxylicola</name>
    <dbReference type="NCBI Taxonomy" id="519424"/>
    <lineage>
        <taxon>Bacteria</taxon>
        <taxon>Bacillati</taxon>
        <taxon>Bacillota</taxon>
        <taxon>Bacilli</taxon>
        <taxon>Bacillales</taxon>
        <taxon>Bacillaceae</taxon>
        <taxon>Alkalihalobacillus</taxon>
    </lineage>
</organism>
<proteinExistence type="predicted"/>
<dbReference type="SUPFAM" id="SSF55681">
    <property type="entry name" value="Class II aaRS and biotin synthetases"/>
    <property type="match status" value="1"/>
</dbReference>
<dbReference type="SUPFAM" id="SSF82649">
    <property type="entry name" value="SufE/NifU"/>
    <property type="match status" value="1"/>
</dbReference>
<comment type="pathway">
    <text evidence="2">Protein modification; protein lipoylation via exogenous pathway; protein N(6)-(lipoyl)lysine from lipoate: step 1/2.</text>
</comment>
<dbReference type="Gene3D" id="3.30.390.50">
    <property type="entry name" value="CO dehydrogenase flavoprotein, C-terminal domain"/>
    <property type="match status" value="1"/>
</dbReference>
<dbReference type="Pfam" id="PF21948">
    <property type="entry name" value="LplA-B_cat"/>
    <property type="match status" value="1"/>
</dbReference>
<comment type="pathway">
    <text evidence="1">Protein modification; protein lipoylation via exogenous pathway; protein N(6)-(lipoyl)lysine from lipoate: step 2/2.</text>
</comment>
<dbReference type="InterPro" id="IPR004143">
    <property type="entry name" value="BPL_LPL_catalytic"/>
</dbReference>
<evidence type="ECO:0000256" key="6">
    <source>
        <dbReference type="ARBA" id="ARBA00022840"/>
    </source>
</evidence>
<comment type="caution">
    <text evidence="9">The sequence shown here is derived from an EMBL/GenBank/DDBJ whole genome shotgun (WGS) entry which is preliminary data.</text>
</comment>
<dbReference type="STRING" id="519424.AZF04_03810"/>
<dbReference type="GO" id="GO:0016979">
    <property type="term" value="F:lipoate-protein ligase activity"/>
    <property type="evidence" value="ECO:0007669"/>
    <property type="project" value="UniProtKB-EC"/>
</dbReference>
<keyword evidence="5" id="KW-0547">Nucleotide-binding</keyword>
<dbReference type="PANTHER" id="PTHR12561">
    <property type="entry name" value="LIPOATE-PROTEIN LIGASE"/>
    <property type="match status" value="1"/>
</dbReference>